<comment type="function">
    <text evidence="11">Required for the insertion and/or proper folding and/or complex formation of integral membrane proteins into the membrane. Involved in integration of membrane proteins that insert both dependently and independently of the Sec translocase complex, as well as at least some lipoproteins. Aids folding of multispanning membrane proteins.</text>
</comment>
<feature type="transmembrane region" description="Helical" evidence="17">
    <location>
        <begin position="199"/>
        <end position="220"/>
    </location>
</feature>
<feature type="domain" description="Membrane insertase YidC/Oxa/ALB C-terminal" evidence="18">
    <location>
        <begin position="35"/>
        <end position="234"/>
    </location>
</feature>
<protein>
    <recommendedName>
        <fullName evidence="3">Membrane protein insertase YidC</fullName>
    </recommendedName>
    <alternativeName>
        <fullName evidence="15">Foldase YidC</fullName>
    </alternativeName>
    <alternativeName>
        <fullName evidence="14">Membrane integrase YidC</fullName>
    </alternativeName>
    <alternativeName>
        <fullName evidence="13">Membrane protein YidC</fullName>
    </alternativeName>
</protein>
<dbReference type="GO" id="GO:0005886">
    <property type="term" value="C:plasma membrane"/>
    <property type="evidence" value="ECO:0007669"/>
    <property type="project" value="UniProtKB-SubCell"/>
</dbReference>
<dbReference type="Pfam" id="PF02096">
    <property type="entry name" value="60KD_IMP"/>
    <property type="match status" value="1"/>
</dbReference>
<keyword evidence="8 17" id="KW-1133">Transmembrane helix</keyword>
<evidence type="ECO:0000256" key="11">
    <source>
        <dbReference type="ARBA" id="ARBA00025034"/>
    </source>
</evidence>
<evidence type="ECO:0000256" key="17">
    <source>
        <dbReference type="SAM" id="Phobius"/>
    </source>
</evidence>
<evidence type="ECO:0000256" key="8">
    <source>
        <dbReference type="ARBA" id="ARBA00022989"/>
    </source>
</evidence>
<evidence type="ECO:0000256" key="9">
    <source>
        <dbReference type="ARBA" id="ARBA00023136"/>
    </source>
</evidence>
<keyword evidence="6 16" id="KW-0812">Transmembrane</keyword>
<evidence type="ECO:0000256" key="12">
    <source>
        <dbReference type="ARBA" id="ARBA00026028"/>
    </source>
</evidence>
<dbReference type="InterPro" id="IPR028055">
    <property type="entry name" value="YidC/Oxa/ALB_C"/>
</dbReference>
<dbReference type="GO" id="GO:0051205">
    <property type="term" value="P:protein insertion into membrane"/>
    <property type="evidence" value="ECO:0007669"/>
    <property type="project" value="TreeGrafter"/>
</dbReference>
<dbReference type="GO" id="GO:0015031">
    <property type="term" value="P:protein transport"/>
    <property type="evidence" value="ECO:0007669"/>
    <property type="project" value="UniProtKB-KW"/>
</dbReference>
<keyword evidence="5" id="KW-1003">Cell membrane</keyword>
<sequence>MYSFPPLAAAIGVLYTVVTALTTFLTPAVGTSSAAVAIVVLTTTIRLLLVPLARAQVRAERRRAELAPELRKLTRKYRHDPEQLRQEMAAFYARQGASPVAGCLPLLVQAPVFTVLYGLFLTSDVSGEANALLAHTLAGVPLGARLADITGLADLAVFAALLILLAGVAWFTRRQSIAMAAPGTADEPTQARIATLLRLLPFGTVLIAAFVPLAAGVYLLTSSSWTLGERIVLRRGTAGRSSAG</sequence>
<keyword evidence="9 17" id="KW-0472">Membrane</keyword>
<evidence type="ECO:0000256" key="2">
    <source>
        <dbReference type="ARBA" id="ARBA00010527"/>
    </source>
</evidence>
<dbReference type="EMBL" id="JAAGOA010000034">
    <property type="protein sequence ID" value="NEE04464.1"/>
    <property type="molecule type" value="Genomic_DNA"/>
</dbReference>
<gene>
    <name evidence="19" type="ORF">G1H10_30280</name>
</gene>
<organism evidence="19 20">
    <name type="scientific">Phytoactinopolyspora halotolerans</name>
    <dbReference type="NCBI Taxonomy" id="1981512"/>
    <lineage>
        <taxon>Bacteria</taxon>
        <taxon>Bacillati</taxon>
        <taxon>Actinomycetota</taxon>
        <taxon>Actinomycetes</taxon>
        <taxon>Jiangellales</taxon>
        <taxon>Jiangellaceae</taxon>
        <taxon>Phytoactinopolyspora</taxon>
    </lineage>
</organism>
<evidence type="ECO:0000313" key="20">
    <source>
        <dbReference type="Proteomes" id="UP000475214"/>
    </source>
</evidence>
<comment type="caution">
    <text evidence="19">The sequence shown here is derived from an EMBL/GenBank/DDBJ whole genome shotgun (WGS) entry which is preliminary data.</text>
</comment>
<dbReference type="CDD" id="cd20070">
    <property type="entry name" value="5TM_YidC_Alb3"/>
    <property type="match status" value="1"/>
</dbReference>
<proteinExistence type="inferred from homology"/>
<evidence type="ECO:0000256" key="16">
    <source>
        <dbReference type="RuleBase" id="RU003945"/>
    </source>
</evidence>
<comment type="subcellular location">
    <subcellularLocation>
        <location evidence="1">Cell membrane</location>
        <topology evidence="1">Multi-pass membrane protein</topology>
    </subcellularLocation>
    <subcellularLocation>
        <location evidence="16">Membrane</location>
        <topology evidence="16">Multi-pass membrane protein</topology>
    </subcellularLocation>
</comment>
<dbReference type="GO" id="GO:0032977">
    <property type="term" value="F:membrane insertase activity"/>
    <property type="evidence" value="ECO:0007669"/>
    <property type="project" value="InterPro"/>
</dbReference>
<evidence type="ECO:0000256" key="14">
    <source>
        <dbReference type="ARBA" id="ARBA00033245"/>
    </source>
</evidence>
<dbReference type="Proteomes" id="UP000475214">
    <property type="component" value="Unassembled WGS sequence"/>
</dbReference>
<accession>A0A6L9SIH1</accession>
<evidence type="ECO:0000256" key="3">
    <source>
        <dbReference type="ARBA" id="ARBA00015325"/>
    </source>
</evidence>
<feature type="transmembrane region" description="Helical" evidence="17">
    <location>
        <begin position="149"/>
        <end position="171"/>
    </location>
</feature>
<feature type="transmembrane region" description="Helical" evidence="17">
    <location>
        <begin position="7"/>
        <end position="28"/>
    </location>
</feature>
<keyword evidence="4" id="KW-0813">Transport</keyword>
<evidence type="ECO:0000256" key="10">
    <source>
        <dbReference type="ARBA" id="ARBA00023186"/>
    </source>
</evidence>
<keyword evidence="10" id="KW-0143">Chaperone</keyword>
<evidence type="ECO:0000256" key="6">
    <source>
        <dbReference type="ARBA" id="ARBA00022692"/>
    </source>
</evidence>
<evidence type="ECO:0000256" key="5">
    <source>
        <dbReference type="ARBA" id="ARBA00022475"/>
    </source>
</evidence>
<name>A0A6L9SIH1_9ACTN</name>
<dbReference type="AlphaFoldDB" id="A0A6L9SIH1"/>
<evidence type="ECO:0000313" key="19">
    <source>
        <dbReference type="EMBL" id="NEE04464.1"/>
    </source>
</evidence>
<dbReference type="PANTHER" id="PTHR12428">
    <property type="entry name" value="OXA1"/>
    <property type="match status" value="1"/>
</dbReference>
<keyword evidence="7" id="KW-0653">Protein transport</keyword>
<feature type="transmembrane region" description="Helical" evidence="17">
    <location>
        <begin position="34"/>
        <end position="53"/>
    </location>
</feature>
<dbReference type="RefSeq" id="WP_163745008.1">
    <property type="nucleotide sequence ID" value="NZ_JAAGOA010000034.1"/>
</dbReference>
<comment type="similarity">
    <text evidence="2">Belongs to the OXA1/ALB3/YidC family. Type 1 subfamily.</text>
</comment>
<evidence type="ECO:0000256" key="15">
    <source>
        <dbReference type="ARBA" id="ARBA00033342"/>
    </source>
</evidence>
<keyword evidence="20" id="KW-1185">Reference proteome</keyword>
<feature type="transmembrane region" description="Helical" evidence="17">
    <location>
        <begin position="100"/>
        <end position="120"/>
    </location>
</feature>
<dbReference type="InterPro" id="IPR047196">
    <property type="entry name" value="YidC_ALB_C"/>
</dbReference>
<evidence type="ECO:0000256" key="13">
    <source>
        <dbReference type="ARBA" id="ARBA00031538"/>
    </source>
</evidence>
<dbReference type="NCBIfam" id="TIGR03592">
    <property type="entry name" value="yidC_oxa1_cterm"/>
    <property type="match status" value="1"/>
</dbReference>
<dbReference type="InterPro" id="IPR001708">
    <property type="entry name" value="YidC/ALB3/OXA1/COX18"/>
</dbReference>
<evidence type="ECO:0000256" key="4">
    <source>
        <dbReference type="ARBA" id="ARBA00022448"/>
    </source>
</evidence>
<dbReference type="PANTHER" id="PTHR12428:SF65">
    <property type="entry name" value="CYTOCHROME C OXIDASE ASSEMBLY PROTEIN COX18, MITOCHONDRIAL"/>
    <property type="match status" value="1"/>
</dbReference>
<evidence type="ECO:0000259" key="18">
    <source>
        <dbReference type="Pfam" id="PF02096"/>
    </source>
</evidence>
<evidence type="ECO:0000256" key="7">
    <source>
        <dbReference type="ARBA" id="ARBA00022927"/>
    </source>
</evidence>
<reference evidence="19 20" key="1">
    <citation type="submission" date="2020-02" db="EMBL/GenBank/DDBJ databases">
        <authorList>
            <person name="Li X.-J."/>
            <person name="Han X.-M."/>
        </authorList>
    </citation>
    <scope>NUCLEOTIDE SEQUENCE [LARGE SCALE GENOMIC DNA]</scope>
    <source>
        <strain evidence="19 20">CCTCC AB 2017055</strain>
    </source>
</reference>
<comment type="subunit">
    <text evidence="12">Interacts with the Sec translocase complex via SecD. Specifically interacts with transmembrane segments of nascent integral membrane proteins during membrane integration.</text>
</comment>
<evidence type="ECO:0000256" key="1">
    <source>
        <dbReference type="ARBA" id="ARBA00004651"/>
    </source>
</evidence>